<evidence type="ECO:0000313" key="3">
    <source>
        <dbReference type="Proteomes" id="UP000727962"/>
    </source>
</evidence>
<reference evidence="2" key="1">
    <citation type="submission" date="2020-07" db="EMBL/GenBank/DDBJ databases">
        <title>Huge and variable diversity of episymbiotic CPR bacteria and DPANN archaea in groundwater ecosystems.</title>
        <authorList>
            <person name="He C.Y."/>
            <person name="Keren R."/>
            <person name="Whittaker M."/>
            <person name="Farag I.F."/>
            <person name="Doudna J."/>
            <person name="Cate J.H.D."/>
            <person name="Banfield J.F."/>
        </authorList>
    </citation>
    <scope>NUCLEOTIDE SEQUENCE</scope>
    <source>
        <strain evidence="2">NC_groundwater_17_Pr7_B-0.1um_64_12</strain>
    </source>
</reference>
<dbReference type="EMBL" id="JACOSL010000047">
    <property type="protein sequence ID" value="MBI1757035.1"/>
    <property type="molecule type" value="Genomic_DNA"/>
</dbReference>
<dbReference type="InterPro" id="IPR029063">
    <property type="entry name" value="SAM-dependent_MTases_sf"/>
</dbReference>
<dbReference type="PANTHER" id="PTHR34203:SF15">
    <property type="entry name" value="SLL1173 PROTEIN"/>
    <property type="match status" value="1"/>
</dbReference>
<evidence type="ECO:0000259" key="1">
    <source>
        <dbReference type="Pfam" id="PF05050"/>
    </source>
</evidence>
<dbReference type="PANTHER" id="PTHR34203">
    <property type="entry name" value="METHYLTRANSFERASE, FKBM FAMILY PROTEIN"/>
    <property type="match status" value="1"/>
</dbReference>
<dbReference type="NCBIfam" id="TIGR01444">
    <property type="entry name" value="fkbM_fam"/>
    <property type="match status" value="1"/>
</dbReference>
<dbReference type="Proteomes" id="UP000727962">
    <property type="component" value="Unassembled WGS sequence"/>
</dbReference>
<organism evidence="2 3">
    <name type="scientific">Fimbriimonas ginsengisoli</name>
    <dbReference type="NCBI Taxonomy" id="1005039"/>
    <lineage>
        <taxon>Bacteria</taxon>
        <taxon>Bacillati</taxon>
        <taxon>Armatimonadota</taxon>
        <taxon>Fimbriimonadia</taxon>
        <taxon>Fimbriimonadales</taxon>
        <taxon>Fimbriimonadaceae</taxon>
        <taxon>Fimbriimonas</taxon>
    </lineage>
</organism>
<proteinExistence type="predicted"/>
<keyword evidence="2" id="KW-0808">Transferase</keyword>
<dbReference type="InterPro" id="IPR052514">
    <property type="entry name" value="SAM-dependent_MTase"/>
</dbReference>
<protein>
    <submittedName>
        <fullName evidence="2">FkbM family methyltransferase</fullName>
    </submittedName>
</protein>
<feature type="domain" description="Methyltransferase FkbM" evidence="1">
    <location>
        <begin position="52"/>
        <end position="187"/>
    </location>
</feature>
<accession>A0A931PW80</accession>
<dbReference type="InterPro" id="IPR006342">
    <property type="entry name" value="FkbM_mtfrase"/>
</dbReference>
<keyword evidence="2" id="KW-0489">Methyltransferase</keyword>
<sequence length="224" mass="24375">MSYRPGSSDPNVIAEVFRRGAYNLRDYPSRGAEIVSLLSRHALLDERPLIVDAGGNIGATAVFFSMLYPTARIVSIEPDAQNFELLVKNTEGLDVRCLNGAVSSEPGNAKVTDPGLGFSGLRAERVVGGQLGAPCYTLNQIYAEESDGKVWPFLVKVDIEGGEADLFQANTEWVAQTPVILIELHDGLLPKAGTARPFLRCIADQDRDFLSHNDICVSILNRLD</sequence>
<name>A0A931PW80_FIMGI</name>
<dbReference type="GO" id="GO:0032259">
    <property type="term" value="P:methylation"/>
    <property type="evidence" value="ECO:0007669"/>
    <property type="project" value="UniProtKB-KW"/>
</dbReference>
<dbReference type="Gene3D" id="3.40.50.150">
    <property type="entry name" value="Vaccinia Virus protein VP39"/>
    <property type="match status" value="1"/>
</dbReference>
<comment type="caution">
    <text evidence="2">The sequence shown here is derived from an EMBL/GenBank/DDBJ whole genome shotgun (WGS) entry which is preliminary data.</text>
</comment>
<dbReference type="SUPFAM" id="SSF53335">
    <property type="entry name" value="S-adenosyl-L-methionine-dependent methyltransferases"/>
    <property type="match status" value="1"/>
</dbReference>
<dbReference type="AlphaFoldDB" id="A0A931PW80"/>
<gene>
    <name evidence="2" type="ORF">HYR64_08015</name>
</gene>
<dbReference type="GO" id="GO:0008168">
    <property type="term" value="F:methyltransferase activity"/>
    <property type="evidence" value="ECO:0007669"/>
    <property type="project" value="UniProtKB-KW"/>
</dbReference>
<evidence type="ECO:0000313" key="2">
    <source>
        <dbReference type="EMBL" id="MBI1757035.1"/>
    </source>
</evidence>
<dbReference type="Pfam" id="PF05050">
    <property type="entry name" value="Methyltransf_21"/>
    <property type="match status" value="1"/>
</dbReference>